<keyword evidence="6 13" id="KW-0418">Kinase</keyword>
<dbReference type="OrthoDB" id="227596at2"/>
<reference evidence="14" key="1">
    <citation type="submission" date="2011-12" db="EMBL/GenBank/DDBJ databases">
        <title>Complete genome sequence of Streptomyces cattleya strain DSM 46488.</title>
        <authorList>
            <person name="Ou H.-Y."/>
            <person name="Li P."/>
            <person name="Zhao C."/>
            <person name="O'Hagan D."/>
            <person name="Deng Z."/>
        </authorList>
    </citation>
    <scope>NUCLEOTIDE SEQUENCE [LARGE SCALE GENOMIC DNA]</scope>
    <source>
        <strain evidence="14">ATCC 35852 / DSM 46488 / JCM 4925 / NBRC 14057 / NRRL 8057</strain>
    </source>
</reference>
<evidence type="ECO:0000256" key="6">
    <source>
        <dbReference type="ARBA" id="ARBA00022777"/>
    </source>
</evidence>
<evidence type="ECO:0000256" key="4">
    <source>
        <dbReference type="ARBA" id="ARBA00022679"/>
    </source>
</evidence>
<gene>
    <name evidence="13" type="ordered locus">SCATT_12890</name>
</gene>
<organism evidence="13 14">
    <name type="scientific">Streptantibioticus cattleyicolor (strain ATCC 35852 / DSM 46488 / JCM 4925 / NBRC 14057 / NRRL 8057)</name>
    <name type="common">Streptomyces cattleya</name>
    <dbReference type="NCBI Taxonomy" id="1003195"/>
    <lineage>
        <taxon>Bacteria</taxon>
        <taxon>Bacillati</taxon>
        <taxon>Actinomycetota</taxon>
        <taxon>Actinomycetes</taxon>
        <taxon>Kitasatosporales</taxon>
        <taxon>Streptomycetaceae</taxon>
        <taxon>Streptantibioticus</taxon>
    </lineage>
</organism>
<dbReference type="AlphaFoldDB" id="F8K0Z1"/>
<dbReference type="PATRIC" id="fig|1003195.11.peg.2875"/>
<dbReference type="InterPro" id="IPR050482">
    <property type="entry name" value="Sensor_HK_TwoCompSys"/>
</dbReference>
<keyword evidence="14" id="KW-1185">Reference proteome</keyword>
<dbReference type="KEGG" id="scy:SCATT_12890"/>
<evidence type="ECO:0000256" key="1">
    <source>
        <dbReference type="ARBA" id="ARBA00000085"/>
    </source>
</evidence>
<dbReference type="GO" id="GO:0005524">
    <property type="term" value="F:ATP binding"/>
    <property type="evidence" value="ECO:0007669"/>
    <property type="project" value="UniProtKB-KW"/>
</dbReference>
<dbReference type="Gene3D" id="1.20.5.1930">
    <property type="match status" value="1"/>
</dbReference>
<evidence type="ECO:0000313" key="14">
    <source>
        <dbReference type="Proteomes" id="UP000007842"/>
    </source>
</evidence>
<dbReference type="GO" id="GO:0000155">
    <property type="term" value="F:phosphorelay sensor kinase activity"/>
    <property type="evidence" value="ECO:0007669"/>
    <property type="project" value="InterPro"/>
</dbReference>
<dbReference type="Pfam" id="PF07730">
    <property type="entry name" value="HisKA_3"/>
    <property type="match status" value="1"/>
</dbReference>
<dbReference type="SUPFAM" id="SSF55874">
    <property type="entry name" value="ATPase domain of HSP90 chaperone/DNA topoisomerase II/histidine kinase"/>
    <property type="match status" value="1"/>
</dbReference>
<dbReference type="PANTHER" id="PTHR24421">
    <property type="entry name" value="NITRATE/NITRITE SENSOR PROTEIN NARX-RELATED"/>
    <property type="match status" value="1"/>
</dbReference>
<evidence type="ECO:0000256" key="2">
    <source>
        <dbReference type="ARBA" id="ARBA00012438"/>
    </source>
</evidence>
<dbReference type="PANTHER" id="PTHR24421:SF10">
    <property type="entry name" value="NITRATE_NITRITE SENSOR PROTEIN NARQ"/>
    <property type="match status" value="1"/>
</dbReference>
<dbReference type="InterPro" id="IPR011712">
    <property type="entry name" value="Sig_transdc_His_kin_sub3_dim/P"/>
</dbReference>
<dbReference type="KEGG" id="sct:SCAT_1291"/>
<keyword evidence="9" id="KW-0472">Membrane</keyword>
<keyword evidence="8" id="KW-0902">Two-component regulatory system</keyword>
<evidence type="ECO:0000313" key="13">
    <source>
        <dbReference type="EMBL" id="AEW93660.1"/>
    </source>
</evidence>
<dbReference type="GO" id="GO:0046983">
    <property type="term" value="F:protein dimerization activity"/>
    <property type="evidence" value="ECO:0007669"/>
    <property type="project" value="InterPro"/>
</dbReference>
<evidence type="ECO:0000256" key="8">
    <source>
        <dbReference type="ARBA" id="ARBA00023012"/>
    </source>
</evidence>
<dbReference type="eggNOG" id="COG4585">
    <property type="taxonomic scope" value="Bacteria"/>
</dbReference>
<keyword evidence="4" id="KW-0808">Transferase</keyword>
<accession>F8K0Z1</accession>
<evidence type="ECO:0000256" key="9">
    <source>
        <dbReference type="SAM" id="Phobius"/>
    </source>
</evidence>
<keyword evidence="5" id="KW-0547">Nucleotide-binding</keyword>
<protein>
    <recommendedName>
        <fullName evidence="2">histidine kinase</fullName>
        <ecNumber evidence="2">2.7.13.3</ecNumber>
    </recommendedName>
</protein>
<name>F8K0Z1_STREN</name>
<sequence>MSSLDRFRDRLRARPLTLDAVVAVLVLAAIVTGPLARPGGGHRLPDALGAGCAVAACAALTVRRRLPRTVLAATCLITAGYTVAAPLATTPLVITVVVAVFTVASRTDRSTTWRLGAATCLGMTAVVMSYGPGPWYAQEHFGVLAWTGLAAAVGDAVRSRRAIVAAMEERAVRAERTREEEARRRVAEERMRIARELHDVVAHHIALVNVEAGVAAHVMESRPDQARAALAHVRQASRSALDELRATVGLLRQAGDPEAPREPAPRLAALDDLLAGFARAGLHADLVREGEAAGPLPAAVELTAYRVVQESLTNVHKHAGPGARAQVRLVRTPGRLEITVEDDGRGPAGDPVAGGGHGLIGMRERAAALGGVCRAGPRPEGGFRVFVTLPSAAAGPAAGEEGR</sequence>
<dbReference type="InterPro" id="IPR036890">
    <property type="entry name" value="HATPase_C_sf"/>
</dbReference>
<dbReference type="STRING" id="1003195.SCATT_12890"/>
<dbReference type="Pfam" id="PF23539">
    <property type="entry name" value="DUF7134"/>
    <property type="match status" value="1"/>
</dbReference>
<dbReference type="InterPro" id="IPR055558">
    <property type="entry name" value="DUF7134"/>
</dbReference>
<dbReference type="EC" id="2.7.13.3" evidence="2"/>
<dbReference type="GO" id="GO:0016020">
    <property type="term" value="C:membrane"/>
    <property type="evidence" value="ECO:0007669"/>
    <property type="project" value="InterPro"/>
</dbReference>
<evidence type="ECO:0000256" key="3">
    <source>
        <dbReference type="ARBA" id="ARBA00022553"/>
    </source>
</evidence>
<evidence type="ECO:0000259" key="10">
    <source>
        <dbReference type="Pfam" id="PF02518"/>
    </source>
</evidence>
<feature type="domain" description="DUF7134" evidence="12">
    <location>
        <begin position="8"/>
        <end position="161"/>
    </location>
</feature>
<dbReference type="Pfam" id="PF02518">
    <property type="entry name" value="HATPase_c"/>
    <property type="match status" value="1"/>
</dbReference>
<comment type="catalytic activity">
    <reaction evidence="1">
        <text>ATP + protein L-histidine = ADP + protein N-phospho-L-histidine.</text>
        <dbReference type="EC" id="2.7.13.3"/>
    </reaction>
</comment>
<feature type="transmembrane region" description="Helical" evidence="9">
    <location>
        <begin position="70"/>
        <end position="101"/>
    </location>
</feature>
<feature type="transmembrane region" description="Helical" evidence="9">
    <location>
        <begin position="113"/>
        <end position="131"/>
    </location>
</feature>
<dbReference type="InterPro" id="IPR003594">
    <property type="entry name" value="HATPase_dom"/>
</dbReference>
<feature type="transmembrane region" description="Helical" evidence="9">
    <location>
        <begin position="16"/>
        <end position="35"/>
    </location>
</feature>
<dbReference type="Proteomes" id="UP000007842">
    <property type="component" value="Chromosome"/>
</dbReference>
<evidence type="ECO:0000256" key="5">
    <source>
        <dbReference type="ARBA" id="ARBA00022741"/>
    </source>
</evidence>
<dbReference type="Gene3D" id="3.30.565.10">
    <property type="entry name" value="Histidine kinase-like ATPase, C-terminal domain"/>
    <property type="match status" value="1"/>
</dbReference>
<accession>G8WTL8</accession>
<keyword evidence="3" id="KW-0597">Phosphoprotein</keyword>
<feature type="domain" description="Signal transduction histidine kinase subgroup 3 dimerisation and phosphoacceptor" evidence="11">
    <location>
        <begin position="189"/>
        <end position="254"/>
    </location>
</feature>
<dbReference type="EMBL" id="CP003219">
    <property type="protein sequence ID" value="AEW93660.1"/>
    <property type="molecule type" value="Genomic_DNA"/>
</dbReference>
<dbReference type="RefSeq" id="WP_014142049.1">
    <property type="nucleotide sequence ID" value="NC_016111.1"/>
</dbReference>
<dbReference type="CDD" id="cd16917">
    <property type="entry name" value="HATPase_UhpB-NarQ-NarX-like"/>
    <property type="match status" value="1"/>
</dbReference>
<evidence type="ECO:0000256" key="7">
    <source>
        <dbReference type="ARBA" id="ARBA00022840"/>
    </source>
</evidence>
<feature type="domain" description="Histidine kinase/HSP90-like ATPase" evidence="10">
    <location>
        <begin position="301"/>
        <end position="391"/>
    </location>
</feature>
<proteinExistence type="predicted"/>
<dbReference type="HOGENOM" id="CLU_000445_20_1_11"/>
<keyword evidence="9" id="KW-0812">Transmembrane</keyword>
<keyword evidence="7" id="KW-0067">ATP-binding</keyword>
<evidence type="ECO:0000259" key="11">
    <source>
        <dbReference type="Pfam" id="PF07730"/>
    </source>
</evidence>
<keyword evidence="9" id="KW-1133">Transmembrane helix</keyword>
<evidence type="ECO:0000259" key="12">
    <source>
        <dbReference type="Pfam" id="PF23539"/>
    </source>
</evidence>